<dbReference type="OrthoDB" id="2536083at2759"/>
<evidence type="ECO:0000313" key="8">
    <source>
        <dbReference type="Proteomes" id="UP000198372"/>
    </source>
</evidence>
<gene>
    <name evidence="7" type="ORF">BQ2448_6264</name>
</gene>
<dbReference type="Pfam" id="PF14938">
    <property type="entry name" value="SNAP"/>
    <property type="match status" value="1"/>
</dbReference>
<dbReference type="InterPro" id="IPR019734">
    <property type="entry name" value="TPR_rpt"/>
</dbReference>
<feature type="compositionally biased region" description="Polar residues" evidence="6">
    <location>
        <begin position="47"/>
        <end position="57"/>
    </location>
</feature>
<dbReference type="EMBL" id="FMSP01000019">
    <property type="protein sequence ID" value="SCV73834.1"/>
    <property type="molecule type" value="Genomic_DNA"/>
</dbReference>
<feature type="region of interest" description="Disordered" evidence="6">
    <location>
        <begin position="119"/>
        <end position="152"/>
    </location>
</feature>
<evidence type="ECO:0000313" key="7">
    <source>
        <dbReference type="EMBL" id="SCV73834.1"/>
    </source>
</evidence>
<proteinExistence type="predicted"/>
<dbReference type="PANTHER" id="PTHR46630">
    <property type="entry name" value="TETRATRICOPEPTIDE REPEAT PROTEIN 29"/>
    <property type="match status" value="1"/>
</dbReference>
<comment type="subcellular location">
    <subcellularLocation>
        <location evidence="1">Cytoplasm</location>
    </subcellularLocation>
</comment>
<feature type="compositionally biased region" description="Low complexity" evidence="6">
    <location>
        <begin position="566"/>
        <end position="583"/>
    </location>
</feature>
<feature type="compositionally biased region" description="Low complexity" evidence="6">
    <location>
        <begin position="17"/>
        <end position="39"/>
    </location>
</feature>
<evidence type="ECO:0000256" key="1">
    <source>
        <dbReference type="ARBA" id="ARBA00004496"/>
    </source>
</evidence>
<name>A0A238FPL8_9BASI</name>
<sequence>MGPLITNGTRLSIIPESGGSSSSSLRRSSTSVVTRALTAESAPSAPSALQRSKSVNGSLTLRLRESDPKLQLGIAAATPHRTPSTNVQMRSSTVVSSSRRSPPRVKPPLVEELSLPIVAPRNESTGRRDPTMTTEPKLCPRSEPTAGPSDEHERRLALLVQKGEKMYKEATLQDISTTAGVAQARRRFLASFEAFKQAGEEKKASKAAWKVANLTADLGYRASKLGDHHGAAKLLLEARSIFQRIGELSKEAICLQQLGLVCIASGDPRQAAGYLKNAIAVLIETDNMPQEASTLCELANLLSSSDPPSAILFYKQALVLFCKLSDSVREARTLYAIARLYTTEREYATSFAYYLQARVIFRRLGENSIKFVAADADCSYALGKLAAKGELFPAAVTYLEEASLLYRQVGQPVDEAWSLYRLSLVMLQCGDHQLAIDYLLEAQQLFANEQDQHKAQASCCSRIAQAYRVSKNPAKEYEYALEATKLDPVQRSKWSKTLSNPSGSTKPHHRGPSTKLPRLEEEMQKVDDGVSFSFSRGAPSPIRSSHQPKTGPGVGGKSWWTSSNRPSPASPSVMASSSAASSPELRRKDKMSNPTSPAESPAV</sequence>
<evidence type="ECO:0000256" key="6">
    <source>
        <dbReference type="SAM" id="MobiDB-lite"/>
    </source>
</evidence>
<feature type="region of interest" description="Disordered" evidence="6">
    <location>
        <begin position="1"/>
        <end position="57"/>
    </location>
</feature>
<protein>
    <recommendedName>
        <fullName evidence="5">Tetratricopeptide repeat protein 29</fullName>
    </recommendedName>
</protein>
<dbReference type="SMART" id="SM00028">
    <property type="entry name" value="TPR"/>
    <property type="match status" value="5"/>
</dbReference>
<dbReference type="Gene3D" id="1.25.40.10">
    <property type="entry name" value="Tetratricopeptide repeat domain"/>
    <property type="match status" value="2"/>
</dbReference>
<evidence type="ECO:0000256" key="4">
    <source>
        <dbReference type="ARBA" id="ARBA00022803"/>
    </source>
</evidence>
<feature type="compositionally biased region" description="Polar residues" evidence="6">
    <location>
        <begin position="1"/>
        <end position="10"/>
    </location>
</feature>
<keyword evidence="8" id="KW-1185">Reference proteome</keyword>
<dbReference type="GO" id="GO:0005929">
    <property type="term" value="C:cilium"/>
    <property type="evidence" value="ECO:0007669"/>
    <property type="project" value="TreeGrafter"/>
</dbReference>
<organism evidence="7 8">
    <name type="scientific">Microbotryum intermedium</name>
    <dbReference type="NCBI Taxonomy" id="269621"/>
    <lineage>
        <taxon>Eukaryota</taxon>
        <taxon>Fungi</taxon>
        <taxon>Dikarya</taxon>
        <taxon>Basidiomycota</taxon>
        <taxon>Pucciniomycotina</taxon>
        <taxon>Microbotryomycetes</taxon>
        <taxon>Microbotryales</taxon>
        <taxon>Microbotryaceae</taxon>
        <taxon>Microbotryum</taxon>
    </lineage>
</organism>
<evidence type="ECO:0000256" key="3">
    <source>
        <dbReference type="ARBA" id="ARBA00022737"/>
    </source>
</evidence>
<reference evidence="8" key="1">
    <citation type="submission" date="2016-09" db="EMBL/GenBank/DDBJ databases">
        <authorList>
            <person name="Jeantristanb JTB J.-T."/>
            <person name="Ricardo R."/>
        </authorList>
    </citation>
    <scope>NUCLEOTIDE SEQUENCE [LARGE SCALE GENOMIC DNA]</scope>
</reference>
<dbReference type="PANTHER" id="PTHR46630:SF1">
    <property type="entry name" value="TETRATRICOPEPTIDE REPEAT PROTEIN 29"/>
    <property type="match status" value="1"/>
</dbReference>
<feature type="compositionally biased region" description="Polar residues" evidence="6">
    <location>
        <begin position="495"/>
        <end position="505"/>
    </location>
</feature>
<dbReference type="GO" id="GO:0005737">
    <property type="term" value="C:cytoplasm"/>
    <property type="evidence" value="ECO:0007669"/>
    <property type="project" value="UniProtKB-SubCell"/>
</dbReference>
<feature type="region of interest" description="Disordered" evidence="6">
    <location>
        <begin position="492"/>
        <end position="519"/>
    </location>
</feature>
<keyword evidence="3" id="KW-0677">Repeat</keyword>
<keyword evidence="4" id="KW-0802">TPR repeat</keyword>
<dbReference type="InterPro" id="IPR051476">
    <property type="entry name" value="Bac_ResReg_Asp_Phosphatase"/>
</dbReference>
<feature type="compositionally biased region" description="Low complexity" evidence="6">
    <location>
        <begin position="90"/>
        <end position="100"/>
    </location>
</feature>
<dbReference type="InterPro" id="IPR011990">
    <property type="entry name" value="TPR-like_helical_dom_sf"/>
</dbReference>
<dbReference type="GO" id="GO:0003341">
    <property type="term" value="P:cilium movement"/>
    <property type="evidence" value="ECO:0007669"/>
    <property type="project" value="TreeGrafter"/>
</dbReference>
<feature type="region of interest" description="Disordered" evidence="6">
    <location>
        <begin position="76"/>
        <end position="107"/>
    </location>
</feature>
<dbReference type="AlphaFoldDB" id="A0A238FPL8"/>
<evidence type="ECO:0000256" key="2">
    <source>
        <dbReference type="ARBA" id="ARBA00022490"/>
    </source>
</evidence>
<dbReference type="Proteomes" id="UP000198372">
    <property type="component" value="Unassembled WGS sequence"/>
</dbReference>
<feature type="compositionally biased region" description="Polar residues" evidence="6">
    <location>
        <begin position="592"/>
        <end position="603"/>
    </location>
</feature>
<keyword evidence="2" id="KW-0963">Cytoplasm</keyword>
<feature type="region of interest" description="Disordered" evidence="6">
    <location>
        <begin position="531"/>
        <end position="603"/>
    </location>
</feature>
<dbReference type="SUPFAM" id="SSF48452">
    <property type="entry name" value="TPR-like"/>
    <property type="match status" value="2"/>
</dbReference>
<evidence type="ECO:0000256" key="5">
    <source>
        <dbReference type="ARBA" id="ARBA00040665"/>
    </source>
</evidence>
<accession>A0A238FPL8</accession>